<evidence type="ECO:0000313" key="2">
    <source>
        <dbReference type="Proteomes" id="UP000015105"/>
    </source>
</evidence>
<reference evidence="1" key="4">
    <citation type="submission" date="2019-03" db="UniProtKB">
        <authorList>
            <consortium name="EnsemblPlants"/>
        </authorList>
    </citation>
    <scope>IDENTIFICATION</scope>
</reference>
<sequence length="83" mass="9445">CEFLRPIPFRPLPTIAPARPTAVGDRSSPPCARFLRRGDRHQIPPAGPPPPLRRSDRVLHEVTICEFPHYPPGFHPIIRARLR</sequence>
<dbReference type="Proteomes" id="UP000015105">
    <property type="component" value="Chromosome 3D"/>
</dbReference>
<evidence type="ECO:0000313" key="1">
    <source>
        <dbReference type="EnsemblPlants" id="AET3Gv20595800.18"/>
    </source>
</evidence>
<dbReference type="Gramene" id="AET3Gv20595800.18">
    <property type="protein sequence ID" value="AET3Gv20595800.18"/>
    <property type="gene ID" value="AET3Gv20595800"/>
</dbReference>
<protein>
    <submittedName>
        <fullName evidence="1">Uncharacterized protein</fullName>
    </submittedName>
</protein>
<reference evidence="2" key="2">
    <citation type="journal article" date="2017" name="Nat. Plants">
        <title>The Aegilops tauschii genome reveals multiple impacts of transposons.</title>
        <authorList>
            <person name="Zhao G."/>
            <person name="Zou C."/>
            <person name="Li K."/>
            <person name="Wang K."/>
            <person name="Li T."/>
            <person name="Gao L."/>
            <person name="Zhang X."/>
            <person name="Wang H."/>
            <person name="Yang Z."/>
            <person name="Liu X."/>
            <person name="Jiang W."/>
            <person name="Mao L."/>
            <person name="Kong X."/>
            <person name="Jiao Y."/>
            <person name="Jia J."/>
        </authorList>
    </citation>
    <scope>NUCLEOTIDE SEQUENCE [LARGE SCALE GENOMIC DNA]</scope>
    <source>
        <strain evidence="2">cv. AL8/78</strain>
    </source>
</reference>
<dbReference type="AlphaFoldDB" id="A0A453F772"/>
<reference evidence="1" key="5">
    <citation type="journal article" date="2021" name="G3 (Bethesda)">
        <title>Aegilops tauschii genome assembly Aet v5.0 features greater sequence contiguity and improved annotation.</title>
        <authorList>
            <person name="Wang L."/>
            <person name="Zhu T."/>
            <person name="Rodriguez J.C."/>
            <person name="Deal K.R."/>
            <person name="Dubcovsky J."/>
            <person name="McGuire P.E."/>
            <person name="Lux T."/>
            <person name="Spannagl M."/>
            <person name="Mayer K.F.X."/>
            <person name="Baldrich P."/>
            <person name="Meyers B.C."/>
            <person name="Huo N."/>
            <person name="Gu Y.Q."/>
            <person name="Zhou H."/>
            <person name="Devos K.M."/>
            <person name="Bennetzen J.L."/>
            <person name="Unver T."/>
            <person name="Budak H."/>
            <person name="Gulick P.J."/>
            <person name="Galiba G."/>
            <person name="Kalapos B."/>
            <person name="Nelson D.R."/>
            <person name="Li P."/>
            <person name="You F.M."/>
            <person name="Luo M.C."/>
            <person name="Dvorak J."/>
        </authorList>
    </citation>
    <scope>NUCLEOTIDE SEQUENCE [LARGE SCALE GENOMIC DNA]</scope>
    <source>
        <strain evidence="1">cv. AL8/78</strain>
    </source>
</reference>
<organism evidence="1 2">
    <name type="scientific">Aegilops tauschii subsp. strangulata</name>
    <name type="common">Goatgrass</name>
    <dbReference type="NCBI Taxonomy" id="200361"/>
    <lineage>
        <taxon>Eukaryota</taxon>
        <taxon>Viridiplantae</taxon>
        <taxon>Streptophyta</taxon>
        <taxon>Embryophyta</taxon>
        <taxon>Tracheophyta</taxon>
        <taxon>Spermatophyta</taxon>
        <taxon>Magnoliopsida</taxon>
        <taxon>Liliopsida</taxon>
        <taxon>Poales</taxon>
        <taxon>Poaceae</taxon>
        <taxon>BOP clade</taxon>
        <taxon>Pooideae</taxon>
        <taxon>Triticodae</taxon>
        <taxon>Triticeae</taxon>
        <taxon>Triticinae</taxon>
        <taxon>Aegilops</taxon>
    </lineage>
</organism>
<name>A0A453F772_AEGTS</name>
<reference evidence="2" key="1">
    <citation type="journal article" date="2014" name="Science">
        <title>Ancient hybridizations among the ancestral genomes of bread wheat.</title>
        <authorList>
            <consortium name="International Wheat Genome Sequencing Consortium,"/>
            <person name="Marcussen T."/>
            <person name="Sandve S.R."/>
            <person name="Heier L."/>
            <person name="Spannagl M."/>
            <person name="Pfeifer M."/>
            <person name="Jakobsen K.S."/>
            <person name="Wulff B.B."/>
            <person name="Steuernagel B."/>
            <person name="Mayer K.F."/>
            <person name="Olsen O.A."/>
        </authorList>
    </citation>
    <scope>NUCLEOTIDE SEQUENCE [LARGE SCALE GENOMIC DNA]</scope>
    <source>
        <strain evidence="2">cv. AL8/78</strain>
    </source>
</reference>
<reference evidence="1" key="3">
    <citation type="journal article" date="2017" name="Nature">
        <title>Genome sequence of the progenitor of the wheat D genome Aegilops tauschii.</title>
        <authorList>
            <person name="Luo M.C."/>
            <person name="Gu Y.Q."/>
            <person name="Puiu D."/>
            <person name="Wang H."/>
            <person name="Twardziok S.O."/>
            <person name="Deal K.R."/>
            <person name="Huo N."/>
            <person name="Zhu T."/>
            <person name="Wang L."/>
            <person name="Wang Y."/>
            <person name="McGuire P.E."/>
            <person name="Liu S."/>
            <person name="Long H."/>
            <person name="Ramasamy R.K."/>
            <person name="Rodriguez J.C."/>
            <person name="Van S.L."/>
            <person name="Yuan L."/>
            <person name="Wang Z."/>
            <person name="Xia Z."/>
            <person name="Xiao L."/>
            <person name="Anderson O.D."/>
            <person name="Ouyang S."/>
            <person name="Liang Y."/>
            <person name="Zimin A.V."/>
            <person name="Pertea G."/>
            <person name="Qi P."/>
            <person name="Bennetzen J.L."/>
            <person name="Dai X."/>
            <person name="Dawson M.W."/>
            <person name="Muller H.G."/>
            <person name="Kugler K."/>
            <person name="Rivarola-Duarte L."/>
            <person name="Spannagl M."/>
            <person name="Mayer K.F.X."/>
            <person name="Lu F.H."/>
            <person name="Bevan M.W."/>
            <person name="Leroy P."/>
            <person name="Li P."/>
            <person name="You F.M."/>
            <person name="Sun Q."/>
            <person name="Liu Z."/>
            <person name="Lyons E."/>
            <person name="Wicker T."/>
            <person name="Salzberg S.L."/>
            <person name="Devos K.M."/>
            <person name="Dvorak J."/>
        </authorList>
    </citation>
    <scope>NUCLEOTIDE SEQUENCE [LARGE SCALE GENOMIC DNA]</scope>
    <source>
        <strain evidence="1">cv. AL8/78</strain>
    </source>
</reference>
<accession>A0A453F772</accession>
<keyword evidence="2" id="KW-1185">Reference proteome</keyword>
<dbReference type="EnsemblPlants" id="AET3Gv20595800.18">
    <property type="protein sequence ID" value="AET3Gv20595800.18"/>
    <property type="gene ID" value="AET3Gv20595800"/>
</dbReference>
<proteinExistence type="predicted"/>